<dbReference type="STRING" id="1144548.SAMN05443287_101786"/>
<proteinExistence type="predicted"/>
<protein>
    <recommendedName>
        <fullName evidence="4">Major facilitator superfamily (MFS) profile domain-containing protein</fullName>
    </recommendedName>
</protein>
<accession>A0A1H6SN38</accession>
<keyword evidence="1" id="KW-0472">Membrane</keyword>
<organism evidence="2 3">
    <name type="scientific">Micromonospora phaseoli</name>
    <dbReference type="NCBI Taxonomy" id="1144548"/>
    <lineage>
        <taxon>Bacteria</taxon>
        <taxon>Bacillati</taxon>
        <taxon>Actinomycetota</taxon>
        <taxon>Actinomycetes</taxon>
        <taxon>Micromonosporales</taxon>
        <taxon>Micromonosporaceae</taxon>
        <taxon>Micromonospora</taxon>
    </lineage>
</organism>
<evidence type="ECO:0000256" key="1">
    <source>
        <dbReference type="SAM" id="Phobius"/>
    </source>
</evidence>
<evidence type="ECO:0000313" key="3">
    <source>
        <dbReference type="Proteomes" id="UP000198707"/>
    </source>
</evidence>
<feature type="transmembrane region" description="Helical" evidence="1">
    <location>
        <begin position="20"/>
        <end position="39"/>
    </location>
</feature>
<name>A0A1H6SN38_9ACTN</name>
<dbReference type="AlphaFoldDB" id="A0A1H6SN38"/>
<keyword evidence="3" id="KW-1185">Reference proteome</keyword>
<keyword evidence="1" id="KW-0812">Transmembrane</keyword>
<reference evidence="3" key="1">
    <citation type="submission" date="2016-10" db="EMBL/GenBank/DDBJ databases">
        <authorList>
            <person name="Varghese N."/>
            <person name="Submissions S."/>
        </authorList>
    </citation>
    <scope>NUCLEOTIDE SEQUENCE [LARGE SCALE GENOMIC DNA]</scope>
    <source>
        <strain evidence="3">CGMCC 4.7038</strain>
    </source>
</reference>
<dbReference type="Proteomes" id="UP000198707">
    <property type="component" value="Unassembled WGS sequence"/>
</dbReference>
<evidence type="ECO:0008006" key="4">
    <source>
        <dbReference type="Google" id="ProtNLM"/>
    </source>
</evidence>
<feature type="transmembrane region" description="Helical" evidence="1">
    <location>
        <begin position="46"/>
        <end position="66"/>
    </location>
</feature>
<dbReference type="EMBL" id="FNYV01000001">
    <property type="protein sequence ID" value="SEI69349.1"/>
    <property type="molecule type" value="Genomic_DNA"/>
</dbReference>
<evidence type="ECO:0000313" key="2">
    <source>
        <dbReference type="EMBL" id="SEI69349.1"/>
    </source>
</evidence>
<sequence>MAGLYDEPVDKRSAETVGALGTLGALGGAFAFILGFADVGYGDKLLAAGGLLVLSGLLLRIEAAIWRSSGPAVGGD</sequence>
<keyword evidence="1" id="KW-1133">Transmembrane helix</keyword>
<gene>
    <name evidence="2" type="ORF">SAMN05443287_101786</name>
</gene>